<accession>A0A1G2QDJ8</accession>
<gene>
    <name evidence="1" type="ORF">A2571_01955</name>
</gene>
<sequence>MKINIKETLKFFDQRQNSRGHASAIAGVVGEDLNAFVFKHYMEFELKAKTVKIFAGPVKQGTKKGKWLDRWIYVEERDGTKILYQCEIKSWSAAAFGGQDLLEKEGLESDDTKKVALNHWEKQKKLFSKDKEPNLVTKTLVRMDPNRNKEVKEFLKERRINKKDYKQKPLLLYWMPISNEEDRTPFFSEKVLKLKINFKSNFKEKLYIFSVSLYLRKLGKKKFLPLNMPNVKKRIDILNKIVVS</sequence>
<dbReference type="AlphaFoldDB" id="A0A1G2QDJ8"/>
<dbReference type="STRING" id="1802438.A2571_01955"/>
<comment type="caution">
    <text evidence="1">The sequence shown here is derived from an EMBL/GenBank/DDBJ whole genome shotgun (WGS) entry which is preliminary data.</text>
</comment>
<evidence type="ECO:0000313" key="2">
    <source>
        <dbReference type="Proteomes" id="UP000177043"/>
    </source>
</evidence>
<dbReference type="EMBL" id="MHTJ01000003">
    <property type="protein sequence ID" value="OHA58518.1"/>
    <property type="molecule type" value="Genomic_DNA"/>
</dbReference>
<protein>
    <submittedName>
        <fullName evidence="1">Uncharacterized protein</fullName>
    </submittedName>
</protein>
<proteinExistence type="predicted"/>
<evidence type="ECO:0000313" key="1">
    <source>
        <dbReference type="EMBL" id="OHA58518.1"/>
    </source>
</evidence>
<reference evidence="1 2" key="1">
    <citation type="journal article" date="2016" name="Nat. Commun.">
        <title>Thousands of microbial genomes shed light on interconnected biogeochemical processes in an aquifer system.</title>
        <authorList>
            <person name="Anantharaman K."/>
            <person name="Brown C.T."/>
            <person name="Hug L.A."/>
            <person name="Sharon I."/>
            <person name="Castelle C.J."/>
            <person name="Probst A.J."/>
            <person name="Thomas B.C."/>
            <person name="Singh A."/>
            <person name="Wilkins M.J."/>
            <person name="Karaoz U."/>
            <person name="Brodie E.L."/>
            <person name="Williams K.H."/>
            <person name="Hubbard S.S."/>
            <person name="Banfield J.F."/>
        </authorList>
    </citation>
    <scope>NUCLEOTIDE SEQUENCE [LARGE SCALE GENOMIC DNA]</scope>
</reference>
<name>A0A1G2QDJ8_9BACT</name>
<organism evidence="1 2">
    <name type="scientific">Candidatus Vogelbacteria bacterium RIFOXYD1_FULL_44_32</name>
    <dbReference type="NCBI Taxonomy" id="1802438"/>
    <lineage>
        <taxon>Bacteria</taxon>
        <taxon>Candidatus Vogeliibacteriota</taxon>
    </lineage>
</organism>
<dbReference type="Proteomes" id="UP000177043">
    <property type="component" value="Unassembled WGS sequence"/>
</dbReference>